<dbReference type="InterPro" id="IPR036047">
    <property type="entry name" value="F-box-like_dom_sf"/>
</dbReference>
<dbReference type="PANTHER" id="PTHR31293">
    <property type="entry name" value="RNI-LIKE SUPERFAMILY PROTEIN"/>
    <property type="match status" value="1"/>
</dbReference>
<feature type="domain" description="F-box" evidence="1">
    <location>
        <begin position="20"/>
        <end position="55"/>
    </location>
</feature>
<gene>
    <name evidence="2" type="ORF">QN277_024982</name>
</gene>
<reference evidence="2" key="1">
    <citation type="submission" date="2023-10" db="EMBL/GenBank/DDBJ databases">
        <title>Chromosome-level genome of the transformable northern wattle, Acacia crassicarpa.</title>
        <authorList>
            <person name="Massaro I."/>
            <person name="Sinha N.R."/>
            <person name="Poethig S."/>
            <person name="Leichty A.R."/>
        </authorList>
    </citation>
    <scope>NUCLEOTIDE SEQUENCE</scope>
    <source>
        <strain evidence="2">Acra3RX</strain>
        <tissue evidence="2">Leaf</tissue>
    </source>
</reference>
<comment type="caution">
    <text evidence="2">The sequence shown here is derived from an EMBL/GenBank/DDBJ whole genome shotgun (WGS) entry which is preliminary data.</text>
</comment>
<dbReference type="InterPro" id="IPR055294">
    <property type="entry name" value="FBL60-like"/>
</dbReference>
<dbReference type="AlphaFoldDB" id="A0AAE1JGG4"/>
<dbReference type="InterPro" id="IPR001810">
    <property type="entry name" value="F-box_dom"/>
</dbReference>
<dbReference type="SUPFAM" id="SSF81383">
    <property type="entry name" value="F-box domain"/>
    <property type="match status" value="1"/>
</dbReference>
<evidence type="ECO:0000313" key="3">
    <source>
        <dbReference type="Proteomes" id="UP001293593"/>
    </source>
</evidence>
<proteinExistence type="predicted"/>
<dbReference type="Proteomes" id="UP001293593">
    <property type="component" value="Unassembled WGS sequence"/>
</dbReference>
<accession>A0AAE1JGG4</accession>
<protein>
    <recommendedName>
        <fullName evidence="1">F-box domain-containing protein</fullName>
    </recommendedName>
</protein>
<dbReference type="Pfam" id="PF00646">
    <property type="entry name" value="F-box"/>
    <property type="match status" value="1"/>
</dbReference>
<organism evidence="2 3">
    <name type="scientific">Acacia crassicarpa</name>
    <name type="common">northern wattle</name>
    <dbReference type="NCBI Taxonomy" id="499986"/>
    <lineage>
        <taxon>Eukaryota</taxon>
        <taxon>Viridiplantae</taxon>
        <taxon>Streptophyta</taxon>
        <taxon>Embryophyta</taxon>
        <taxon>Tracheophyta</taxon>
        <taxon>Spermatophyta</taxon>
        <taxon>Magnoliopsida</taxon>
        <taxon>eudicotyledons</taxon>
        <taxon>Gunneridae</taxon>
        <taxon>Pentapetalae</taxon>
        <taxon>rosids</taxon>
        <taxon>fabids</taxon>
        <taxon>Fabales</taxon>
        <taxon>Fabaceae</taxon>
        <taxon>Caesalpinioideae</taxon>
        <taxon>mimosoid clade</taxon>
        <taxon>Acacieae</taxon>
        <taxon>Acacia</taxon>
    </lineage>
</organism>
<dbReference type="PANTHER" id="PTHR31293:SF16">
    <property type="entry name" value="RNI-LIKE SUPERFAMILY PROTEIN"/>
    <property type="match status" value="1"/>
</dbReference>
<evidence type="ECO:0000313" key="2">
    <source>
        <dbReference type="EMBL" id="KAK4268307.1"/>
    </source>
</evidence>
<dbReference type="EMBL" id="JAWXYG010000007">
    <property type="protein sequence ID" value="KAK4268307.1"/>
    <property type="molecule type" value="Genomic_DNA"/>
</dbReference>
<keyword evidence="3" id="KW-1185">Reference proteome</keyword>
<name>A0AAE1JGG4_9FABA</name>
<evidence type="ECO:0000259" key="1">
    <source>
        <dbReference type="Pfam" id="PF00646"/>
    </source>
</evidence>
<dbReference type="Gene3D" id="1.20.1280.50">
    <property type="match status" value="1"/>
</dbReference>
<sequence>MENSEFPSKKRTMEEVNDSINCLPEELLSLILSFLPTKEAVATSLSIKSWRKHWTFLTTINLNSNDFKDVTFFHQFVDNLLSGIKLENVKKFVLLCNYNDYEPHNLVVRGWINDVIDISKELEYLELHSEQPCVLPSHFSANELKVLKLSGQVLVEPRSDVNLPSLEALDLKSVRSASATRILVELISSRTLVKYLLLKF</sequence>